<dbReference type="Pfam" id="PF07690">
    <property type="entry name" value="MFS_1"/>
    <property type="match status" value="1"/>
</dbReference>
<name>A0A7Y7M9H5_9PROT</name>
<dbReference type="PROSITE" id="PS00216">
    <property type="entry name" value="SUGAR_TRANSPORT_1"/>
    <property type="match status" value="1"/>
</dbReference>
<feature type="non-terminal residue" evidence="6">
    <location>
        <position position="109"/>
    </location>
</feature>
<dbReference type="PANTHER" id="PTHR23518">
    <property type="entry name" value="C-METHYLTRANSFERASE"/>
    <property type="match status" value="1"/>
</dbReference>
<evidence type="ECO:0000256" key="1">
    <source>
        <dbReference type="ARBA" id="ARBA00004141"/>
    </source>
</evidence>
<dbReference type="GO" id="GO:0016020">
    <property type="term" value="C:membrane"/>
    <property type="evidence" value="ECO:0007669"/>
    <property type="project" value="UniProtKB-SubCell"/>
</dbReference>
<dbReference type="PANTHER" id="PTHR23518:SF2">
    <property type="entry name" value="MAJOR FACILITATOR SUPERFAMILY TRANSPORTER"/>
    <property type="match status" value="1"/>
</dbReference>
<dbReference type="RefSeq" id="WP_374729390.1">
    <property type="nucleotide sequence ID" value="NZ_JABXXP010000789.1"/>
</dbReference>
<reference evidence="6 7" key="1">
    <citation type="submission" date="2020-06" db="EMBL/GenBank/DDBJ databases">
        <title>Description of novel acetic acid bacteria.</title>
        <authorList>
            <person name="Sombolestani A."/>
        </authorList>
    </citation>
    <scope>NUCLEOTIDE SEQUENCE [LARGE SCALE GENOMIC DNA]</scope>
    <source>
        <strain evidence="6 7">LMG 31431</strain>
    </source>
</reference>
<organism evidence="6 7">
    <name type="scientific">Nguyenibacter vanlangensis</name>
    <dbReference type="NCBI Taxonomy" id="1216886"/>
    <lineage>
        <taxon>Bacteria</taxon>
        <taxon>Pseudomonadati</taxon>
        <taxon>Pseudomonadota</taxon>
        <taxon>Alphaproteobacteria</taxon>
        <taxon>Acetobacterales</taxon>
        <taxon>Acetobacteraceae</taxon>
        <taxon>Nguyenibacter</taxon>
    </lineage>
</organism>
<evidence type="ECO:0000256" key="5">
    <source>
        <dbReference type="SAM" id="Phobius"/>
    </source>
</evidence>
<accession>A0A7Y7M9H5</accession>
<dbReference type="Gene3D" id="1.20.1250.20">
    <property type="entry name" value="MFS general substrate transporter like domains"/>
    <property type="match status" value="1"/>
</dbReference>
<gene>
    <name evidence="6" type="ORF">HUK84_19060</name>
</gene>
<evidence type="ECO:0000313" key="7">
    <source>
        <dbReference type="Proteomes" id="UP000534870"/>
    </source>
</evidence>
<keyword evidence="3 5" id="KW-1133">Transmembrane helix</keyword>
<proteinExistence type="predicted"/>
<comment type="caution">
    <text evidence="6">The sequence shown here is derived from an EMBL/GenBank/DDBJ whole genome shotgun (WGS) entry which is preliminary data.</text>
</comment>
<keyword evidence="4 5" id="KW-0472">Membrane</keyword>
<dbReference type="InterPro" id="IPR011701">
    <property type="entry name" value="MFS"/>
</dbReference>
<dbReference type="Proteomes" id="UP000534870">
    <property type="component" value="Unassembled WGS sequence"/>
</dbReference>
<dbReference type="InterPro" id="IPR036259">
    <property type="entry name" value="MFS_trans_sf"/>
</dbReference>
<dbReference type="EMBL" id="JABXXP010000789">
    <property type="protein sequence ID" value="NVN13208.1"/>
    <property type="molecule type" value="Genomic_DNA"/>
</dbReference>
<dbReference type="InterPro" id="IPR005829">
    <property type="entry name" value="Sugar_transporter_CS"/>
</dbReference>
<evidence type="ECO:0000256" key="2">
    <source>
        <dbReference type="ARBA" id="ARBA00022692"/>
    </source>
</evidence>
<evidence type="ECO:0000313" key="6">
    <source>
        <dbReference type="EMBL" id="NVN13208.1"/>
    </source>
</evidence>
<evidence type="ECO:0000256" key="3">
    <source>
        <dbReference type="ARBA" id="ARBA00022989"/>
    </source>
</evidence>
<comment type="subcellular location">
    <subcellularLocation>
        <location evidence="1">Membrane</location>
        <topology evidence="1">Multi-pass membrane protein</topology>
    </subcellularLocation>
</comment>
<protein>
    <submittedName>
        <fullName evidence="6">MFS transporter</fullName>
    </submittedName>
</protein>
<sequence length="109" mass="11287">MSENAPRSGWHAVPRGVWTLGIVSMLMDVSSEMIHALLPVYMLNVLGLSGLTIGLIEGAGEATASLTRIASGVLSDRLGRRKLPAAIGYGLAACSKPIFPLAGSAGWLA</sequence>
<dbReference type="GO" id="GO:0022857">
    <property type="term" value="F:transmembrane transporter activity"/>
    <property type="evidence" value="ECO:0007669"/>
    <property type="project" value="InterPro"/>
</dbReference>
<feature type="transmembrane region" description="Helical" evidence="5">
    <location>
        <begin position="33"/>
        <end position="56"/>
    </location>
</feature>
<evidence type="ECO:0000256" key="4">
    <source>
        <dbReference type="ARBA" id="ARBA00023136"/>
    </source>
</evidence>
<keyword evidence="2 5" id="KW-0812">Transmembrane</keyword>
<dbReference type="AlphaFoldDB" id="A0A7Y7M9H5"/>
<dbReference type="SUPFAM" id="SSF103473">
    <property type="entry name" value="MFS general substrate transporter"/>
    <property type="match status" value="1"/>
</dbReference>